<dbReference type="Pfam" id="PF00239">
    <property type="entry name" value="Resolvase"/>
    <property type="match status" value="1"/>
</dbReference>
<evidence type="ECO:0000313" key="3">
    <source>
        <dbReference type="EMBL" id="TRV17819.1"/>
    </source>
</evidence>
<dbReference type="GO" id="GO:0003677">
    <property type="term" value="F:DNA binding"/>
    <property type="evidence" value="ECO:0007669"/>
    <property type="project" value="InterPro"/>
</dbReference>
<sequence length="452" mass="51390">MSEVLKRRQRCAVYCRVSSDERLDQTFNSIDAQKEAGHAYIASQRNEGWIPVADDYDDGGFSGGNMERPGLRRLLADIEDGRIDIVVVYKIDRMTRSLADFSKMVEVFERIGVSFVSVTQQFNTTTSMGRLMLNVLLSFAQFEREVTGERIRDKITASKRKGMWMGGIPPLGYDVKDRRLIPNEREARVIQHIFKRFVELGSSTKLVKELRLDGVTSKAWTTQDGNVRAGKLIDKSLIYKLLGNRTYLGELRHKDQWFKGEHQPLIEPSTWNAVQSVLKISPRMRGNYTRATVPFLLKGIVEGADGRALTAAWTRKGAGKLYRYYIHTRENKEHAGASGLPRFPAIELEANVVAQLRRILCAPDLKTRVAQFMTARDSQVDEAKVCIAMLQIDKIWDQLFPVEQERIVRLLITKVVVSAHNIELQFRPNGIERLAVEIRLPVVKEDSAEVVA</sequence>
<dbReference type="GO" id="GO:0000150">
    <property type="term" value="F:DNA strand exchange activity"/>
    <property type="evidence" value="ECO:0007669"/>
    <property type="project" value="InterPro"/>
</dbReference>
<name>A0A552LC77_9CHRO</name>
<dbReference type="InterPro" id="IPR011109">
    <property type="entry name" value="DNA_bind_recombinase_dom"/>
</dbReference>
<dbReference type="Proteomes" id="UP000318616">
    <property type="component" value="Unassembled WGS sequence"/>
</dbReference>
<dbReference type="InterPro" id="IPR006119">
    <property type="entry name" value="Resolv_N"/>
</dbReference>
<dbReference type="SUPFAM" id="SSF53041">
    <property type="entry name" value="Resolvase-like"/>
    <property type="match status" value="1"/>
</dbReference>
<dbReference type="Gene3D" id="3.40.50.1390">
    <property type="entry name" value="Resolvase, N-terminal catalytic domain"/>
    <property type="match status" value="1"/>
</dbReference>
<gene>
    <name evidence="3" type="ORF">EWV88_21840</name>
</gene>
<accession>A0A552LC77</accession>
<dbReference type="Pfam" id="PF07508">
    <property type="entry name" value="Recombinase"/>
    <property type="match status" value="1"/>
</dbReference>
<reference evidence="3 4" key="1">
    <citation type="submission" date="2019-01" db="EMBL/GenBank/DDBJ databases">
        <title>Coherence of Microcystis species and biogeography revealed through population genomics.</title>
        <authorList>
            <person name="Perez-Carrascal O.M."/>
            <person name="Terrat Y."/>
            <person name="Giani A."/>
            <person name="Fortin N."/>
            <person name="Tromas N."/>
            <person name="Shapiro B.J."/>
        </authorList>
    </citation>
    <scope>NUCLEOTIDE SEQUENCE [LARGE SCALE GENOMIC DNA]</scope>
    <source>
        <strain evidence="3">Mw_MB_S_20031200_S109D</strain>
    </source>
</reference>
<evidence type="ECO:0000259" key="2">
    <source>
        <dbReference type="PROSITE" id="PS51737"/>
    </source>
</evidence>
<dbReference type="PANTHER" id="PTHR30461:SF23">
    <property type="entry name" value="DNA RECOMBINASE-RELATED"/>
    <property type="match status" value="1"/>
</dbReference>
<organism evidence="3 4">
    <name type="scientific">Microcystis wesenbergii Mw_MB_S_20031200_S109D</name>
    <dbReference type="NCBI Taxonomy" id="2486241"/>
    <lineage>
        <taxon>Bacteria</taxon>
        <taxon>Bacillati</taxon>
        <taxon>Cyanobacteriota</taxon>
        <taxon>Cyanophyceae</taxon>
        <taxon>Oscillatoriophycideae</taxon>
        <taxon>Chroococcales</taxon>
        <taxon>Microcystaceae</taxon>
        <taxon>Microcystis</taxon>
    </lineage>
</organism>
<feature type="domain" description="Recombinase" evidence="2">
    <location>
        <begin position="170"/>
        <end position="284"/>
    </location>
</feature>
<dbReference type="PROSITE" id="PS51737">
    <property type="entry name" value="RECOMBINASE_DNA_BIND"/>
    <property type="match status" value="1"/>
</dbReference>
<evidence type="ECO:0000313" key="4">
    <source>
        <dbReference type="Proteomes" id="UP000318616"/>
    </source>
</evidence>
<dbReference type="InterPro" id="IPR036162">
    <property type="entry name" value="Resolvase-like_N_sf"/>
</dbReference>
<dbReference type="SMART" id="SM00857">
    <property type="entry name" value="Resolvase"/>
    <property type="match status" value="1"/>
</dbReference>
<proteinExistence type="predicted"/>
<protein>
    <submittedName>
        <fullName evidence="3">Recombinase family protein</fullName>
    </submittedName>
</protein>
<comment type="caution">
    <text evidence="3">The sequence shown here is derived from an EMBL/GenBank/DDBJ whole genome shotgun (WGS) entry which is preliminary data.</text>
</comment>
<evidence type="ECO:0000259" key="1">
    <source>
        <dbReference type="PROSITE" id="PS51736"/>
    </source>
</evidence>
<dbReference type="InterPro" id="IPR038109">
    <property type="entry name" value="DNA_bind_recomb_sf"/>
</dbReference>
<dbReference type="EMBL" id="SFAP01000270">
    <property type="protein sequence ID" value="TRV17819.1"/>
    <property type="molecule type" value="Genomic_DNA"/>
</dbReference>
<dbReference type="CDD" id="cd03768">
    <property type="entry name" value="SR_ResInv"/>
    <property type="match status" value="1"/>
</dbReference>
<dbReference type="Gene3D" id="3.90.1750.20">
    <property type="entry name" value="Putative Large Serine Recombinase, Chain B, Domain 2"/>
    <property type="match status" value="1"/>
</dbReference>
<dbReference type="PROSITE" id="PS51736">
    <property type="entry name" value="RECOMBINASES_3"/>
    <property type="match status" value="1"/>
</dbReference>
<dbReference type="AlphaFoldDB" id="A0A552LC77"/>
<dbReference type="PANTHER" id="PTHR30461">
    <property type="entry name" value="DNA-INVERTASE FROM LAMBDOID PROPHAGE"/>
    <property type="match status" value="1"/>
</dbReference>
<dbReference type="InterPro" id="IPR050639">
    <property type="entry name" value="SSR_resolvase"/>
</dbReference>
<feature type="domain" description="Resolvase/invertase-type recombinase catalytic" evidence="1">
    <location>
        <begin position="10"/>
        <end position="162"/>
    </location>
</feature>